<feature type="non-terminal residue" evidence="2">
    <location>
        <position position="61"/>
    </location>
</feature>
<dbReference type="OrthoDB" id="3553147at2759"/>
<sequence length="61" mass="7217">FAVSKNLYKALKQLRTTSHDIFFWIDAICINQADMDERMHQVELVRFIFKGTEDVLVWLGD</sequence>
<dbReference type="AlphaFoldDB" id="A0A6A6EHL6"/>
<proteinExistence type="predicted"/>
<gene>
    <name evidence="2" type="ORF">K469DRAFT_524095</name>
</gene>
<dbReference type="PANTHER" id="PTHR24148">
    <property type="entry name" value="ANKYRIN REPEAT DOMAIN-CONTAINING PROTEIN 39 HOMOLOG-RELATED"/>
    <property type="match status" value="1"/>
</dbReference>
<dbReference type="PANTHER" id="PTHR24148:SF73">
    <property type="entry name" value="HET DOMAIN PROTEIN (AFU_ORTHOLOGUE AFUA_8G01020)"/>
    <property type="match status" value="1"/>
</dbReference>
<name>A0A6A6EHL6_9PEZI</name>
<reference evidence="2" key="1">
    <citation type="journal article" date="2020" name="Stud. Mycol.">
        <title>101 Dothideomycetes genomes: a test case for predicting lifestyles and emergence of pathogens.</title>
        <authorList>
            <person name="Haridas S."/>
            <person name="Albert R."/>
            <person name="Binder M."/>
            <person name="Bloem J."/>
            <person name="Labutti K."/>
            <person name="Salamov A."/>
            <person name="Andreopoulos B."/>
            <person name="Baker S."/>
            <person name="Barry K."/>
            <person name="Bills G."/>
            <person name="Bluhm B."/>
            <person name="Cannon C."/>
            <person name="Castanera R."/>
            <person name="Culley D."/>
            <person name="Daum C."/>
            <person name="Ezra D."/>
            <person name="Gonzalez J."/>
            <person name="Henrissat B."/>
            <person name="Kuo A."/>
            <person name="Liang C."/>
            <person name="Lipzen A."/>
            <person name="Lutzoni F."/>
            <person name="Magnuson J."/>
            <person name="Mondo S."/>
            <person name="Nolan M."/>
            <person name="Ohm R."/>
            <person name="Pangilinan J."/>
            <person name="Park H.-J."/>
            <person name="Ramirez L."/>
            <person name="Alfaro M."/>
            <person name="Sun H."/>
            <person name="Tritt A."/>
            <person name="Yoshinaga Y."/>
            <person name="Zwiers L.-H."/>
            <person name="Turgeon B."/>
            <person name="Goodwin S."/>
            <person name="Spatafora J."/>
            <person name="Crous P."/>
            <person name="Grigoriev I."/>
        </authorList>
    </citation>
    <scope>NUCLEOTIDE SEQUENCE</scope>
    <source>
        <strain evidence="2">CBS 207.26</strain>
    </source>
</reference>
<dbReference type="Pfam" id="PF06985">
    <property type="entry name" value="HET"/>
    <property type="match status" value="1"/>
</dbReference>
<keyword evidence="3" id="KW-1185">Reference proteome</keyword>
<evidence type="ECO:0000259" key="1">
    <source>
        <dbReference type="Pfam" id="PF06985"/>
    </source>
</evidence>
<organism evidence="2 3">
    <name type="scientific">Zopfia rhizophila CBS 207.26</name>
    <dbReference type="NCBI Taxonomy" id="1314779"/>
    <lineage>
        <taxon>Eukaryota</taxon>
        <taxon>Fungi</taxon>
        <taxon>Dikarya</taxon>
        <taxon>Ascomycota</taxon>
        <taxon>Pezizomycotina</taxon>
        <taxon>Dothideomycetes</taxon>
        <taxon>Dothideomycetes incertae sedis</taxon>
        <taxon>Zopfiaceae</taxon>
        <taxon>Zopfia</taxon>
    </lineage>
</organism>
<feature type="non-terminal residue" evidence="2">
    <location>
        <position position="1"/>
    </location>
</feature>
<protein>
    <recommendedName>
        <fullName evidence="1">Heterokaryon incompatibility domain-containing protein</fullName>
    </recommendedName>
</protein>
<dbReference type="EMBL" id="ML994621">
    <property type="protein sequence ID" value="KAF2189366.1"/>
    <property type="molecule type" value="Genomic_DNA"/>
</dbReference>
<dbReference type="InterPro" id="IPR010730">
    <property type="entry name" value="HET"/>
</dbReference>
<feature type="domain" description="Heterokaryon incompatibility" evidence="1">
    <location>
        <begin position="2"/>
        <end position="60"/>
    </location>
</feature>
<dbReference type="Proteomes" id="UP000800200">
    <property type="component" value="Unassembled WGS sequence"/>
</dbReference>
<accession>A0A6A6EHL6</accession>
<evidence type="ECO:0000313" key="3">
    <source>
        <dbReference type="Proteomes" id="UP000800200"/>
    </source>
</evidence>
<evidence type="ECO:0000313" key="2">
    <source>
        <dbReference type="EMBL" id="KAF2189366.1"/>
    </source>
</evidence>
<dbReference type="InterPro" id="IPR052895">
    <property type="entry name" value="HetReg/Transcr_Mod"/>
</dbReference>